<organism evidence="4 5">
    <name type="scientific">Sphingomonas panacis</name>
    <dbReference type="NCBI Taxonomy" id="1560345"/>
    <lineage>
        <taxon>Bacteria</taxon>
        <taxon>Pseudomonadati</taxon>
        <taxon>Pseudomonadota</taxon>
        <taxon>Alphaproteobacteria</taxon>
        <taxon>Sphingomonadales</taxon>
        <taxon>Sphingomonadaceae</taxon>
        <taxon>Sphingomonas</taxon>
    </lineage>
</organism>
<dbReference type="SUPFAM" id="SSF48498">
    <property type="entry name" value="Tetracyclin repressor-like, C-terminal domain"/>
    <property type="match status" value="1"/>
</dbReference>
<dbReference type="STRING" id="1560345.AWL63_21970"/>
<protein>
    <submittedName>
        <fullName evidence="4">TetR family transcriptional regulator</fullName>
    </submittedName>
</protein>
<dbReference type="InterPro" id="IPR001647">
    <property type="entry name" value="HTH_TetR"/>
</dbReference>
<reference evidence="4 5" key="1">
    <citation type="submission" date="2016-01" db="EMBL/GenBank/DDBJ databases">
        <title>Complete genome and mega plasmid sequence of Sphingomonas panacis DCY99 elicits systemic resistance in rice to Xanthomonas oryzae.</title>
        <authorList>
            <person name="Kim Y.J."/>
            <person name="Yang D.C."/>
            <person name="Sing P."/>
        </authorList>
    </citation>
    <scope>NUCLEOTIDE SEQUENCE [LARGE SCALE GENOMIC DNA]</scope>
    <source>
        <strain evidence="4 5">DCY99</strain>
    </source>
</reference>
<name>A0A1B3ZFP2_9SPHN</name>
<dbReference type="SUPFAM" id="SSF46689">
    <property type="entry name" value="Homeodomain-like"/>
    <property type="match status" value="1"/>
</dbReference>
<evidence type="ECO:0000313" key="4">
    <source>
        <dbReference type="EMBL" id="AOH86229.1"/>
    </source>
</evidence>
<evidence type="ECO:0000259" key="3">
    <source>
        <dbReference type="PROSITE" id="PS50977"/>
    </source>
</evidence>
<proteinExistence type="predicted"/>
<dbReference type="PANTHER" id="PTHR30055:SF222">
    <property type="entry name" value="REGULATORY PROTEIN"/>
    <property type="match status" value="1"/>
</dbReference>
<dbReference type="GO" id="GO:0003677">
    <property type="term" value="F:DNA binding"/>
    <property type="evidence" value="ECO:0007669"/>
    <property type="project" value="UniProtKB-UniRule"/>
</dbReference>
<keyword evidence="5" id="KW-1185">Reference proteome</keyword>
<dbReference type="PRINTS" id="PR00455">
    <property type="entry name" value="HTHTETR"/>
</dbReference>
<sequence>MARPRSEDRRNAIMAAATQIIAAQGLGAPTALIAKAAGVSNGSLFTYFETKADLLNQLYIELKSELGTVAVDGLPVGEGPREQLAHVWEGLLRWSSANPEKRRALKHLNVAEEVVMSSRETVRCGFGEITSLIERARENGPMHAAPYGLFAAFMSAIAEATVDFILQDPENADAHRKTSFDALWRMIG</sequence>
<dbReference type="KEGG" id="span:AWL63_21970"/>
<dbReference type="EMBL" id="CP014168">
    <property type="protein sequence ID" value="AOH86229.1"/>
    <property type="molecule type" value="Genomic_DNA"/>
</dbReference>
<dbReference type="InterPro" id="IPR050109">
    <property type="entry name" value="HTH-type_TetR-like_transc_reg"/>
</dbReference>
<dbReference type="PANTHER" id="PTHR30055">
    <property type="entry name" value="HTH-TYPE TRANSCRIPTIONAL REGULATOR RUTR"/>
    <property type="match status" value="1"/>
</dbReference>
<gene>
    <name evidence="4" type="ORF">AWL63_21970</name>
</gene>
<keyword evidence="1 2" id="KW-0238">DNA-binding</keyword>
<dbReference type="AlphaFoldDB" id="A0A1B3ZFP2"/>
<evidence type="ECO:0000256" key="1">
    <source>
        <dbReference type="ARBA" id="ARBA00023125"/>
    </source>
</evidence>
<dbReference type="Proteomes" id="UP000094256">
    <property type="component" value="Chromosome"/>
</dbReference>
<dbReference type="InterPro" id="IPR009057">
    <property type="entry name" value="Homeodomain-like_sf"/>
</dbReference>
<feature type="domain" description="HTH tetR-type" evidence="3">
    <location>
        <begin position="7"/>
        <end position="66"/>
    </location>
</feature>
<evidence type="ECO:0000256" key="2">
    <source>
        <dbReference type="PROSITE-ProRule" id="PRU00335"/>
    </source>
</evidence>
<dbReference type="Pfam" id="PF00440">
    <property type="entry name" value="TetR_N"/>
    <property type="match status" value="1"/>
</dbReference>
<evidence type="ECO:0000313" key="5">
    <source>
        <dbReference type="Proteomes" id="UP000094256"/>
    </source>
</evidence>
<dbReference type="OrthoDB" id="63332at2"/>
<dbReference type="InterPro" id="IPR036271">
    <property type="entry name" value="Tet_transcr_reg_TetR-rel_C_sf"/>
</dbReference>
<dbReference type="RefSeq" id="WP_069206741.1">
    <property type="nucleotide sequence ID" value="NZ_CP014168.1"/>
</dbReference>
<accession>A0A1B3ZFP2</accession>
<dbReference type="PROSITE" id="PS50977">
    <property type="entry name" value="HTH_TETR_2"/>
    <property type="match status" value="1"/>
</dbReference>
<feature type="DNA-binding region" description="H-T-H motif" evidence="2">
    <location>
        <begin position="29"/>
        <end position="48"/>
    </location>
</feature>
<dbReference type="Gene3D" id="1.10.357.10">
    <property type="entry name" value="Tetracycline Repressor, domain 2"/>
    <property type="match status" value="1"/>
</dbReference>